<feature type="transmembrane region" description="Helical" evidence="1">
    <location>
        <begin position="39"/>
        <end position="57"/>
    </location>
</feature>
<feature type="transmembrane region" description="Helical" evidence="1">
    <location>
        <begin position="12"/>
        <end position="30"/>
    </location>
</feature>
<dbReference type="InterPro" id="IPR051599">
    <property type="entry name" value="Cell_Envelope_Assoc"/>
</dbReference>
<dbReference type="InterPro" id="IPR014729">
    <property type="entry name" value="Rossmann-like_a/b/a_fold"/>
</dbReference>
<feature type="domain" description="DUF218" evidence="2">
    <location>
        <begin position="81"/>
        <end position="270"/>
    </location>
</feature>
<name>A0A0M2PX27_PROHO</name>
<dbReference type="GO" id="GO:0005886">
    <property type="term" value="C:plasma membrane"/>
    <property type="evidence" value="ECO:0007669"/>
    <property type="project" value="TreeGrafter"/>
</dbReference>
<dbReference type="Gene3D" id="3.40.50.620">
    <property type="entry name" value="HUPs"/>
    <property type="match status" value="1"/>
</dbReference>
<keyword evidence="1" id="KW-1133">Transmembrane helix</keyword>
<dbReference type="InterPro" id="IPR003848">
    <property type="entry name" value="DUF218"/>
</dbReference>
<dbReference type="STRING" id="317619.GCA_000332315_02355"/>
<dbReference type="AlphaFoldDB" id="A0A0M2PX27"/>
<dbReference type="EMBL" id="AJTX02000006">
    <property type="protein sequence ID" value="KKI99228.1"/>
    <property type="molecule type" value="Genomic_DNA"/>
</dbReference>
<accession>A0A0M2PX27</accession>
<comment type="caution">
    <text evidence="3">The sequence shown here is derived from an EMBL/GenBank/DDBJ whole genome shotgun (WGS) entry which is preliminary data.</text>
</comment>
<dbReference type="GO" id="GO:0000270">
    <property type="term" value="P:peptidoglycan metabolic process"/>
    <property type="evidence" value="ECO:0007669"/>
    <property type="project" value="TreeGrafter"/>
</dbReference>
<dbReference type="RefSeq" id="WP_017712742.1">
    <property type="nucleotide sequence ID" value="NZ_KB235937.1"/>
</dbReference>
<evidence type="ECO:0000313" key="4">
    <source>
        <dbReference type="Proteomes" id="UP000034681"/>
    </source>
</evidence>
<reference evidence="3" key="1">
    <citation type="submission" date="2012-04" db="EMBL/GenBank/DDBJ databases">
        <authorList>
            <person name="Borisov I.G."/>
            <person name="Ivanikova N.V."/>
            <person name="Pinevich A.V."/>
        </authorList>
    </citation>
    <scope>NUCLEOTIDE SEQUENCE [LARGE SCALE GENOMIC DNA]</scope>
    <source>
        <strain evidence="3">CALU 1027</strain>
    </source>
</reference>
<organism evidence="3 4">
    <name type="scientific">Prochlorothrix hollandica PCC 9006 = CALU 1027</name>
    <dbReference type="NCBI Taxonomy" id="317619"/>
    <lineage>
        <taxon>Bacteria</taxon>
        <taxon>Bacillati</taxon>
        <taxon>Cyanobacteriota</taxon>
        <taxon>Cyanophyceae</taxon>
        <taxon>Prochlorotrichales</taxon>
        <taxon>Prochlorotrichaceae</taxon>
        <taxon>Prochlorothrix</taxon>
    </lineage>
</organism>
<gene>
    <name evidence="3" type="ORF">PROH_15925</name>
</gene>
<evidence type="ECO:0000313" key="3">
    <source>
        <dbReference type="EMBL" id="KKI99228.1"/>
    </source>
</evidence>
<dbReference type="GO" id="GO:0043164">
    <property type="term" value="P:Gram-negative-bacterium-type cell wall biogenesis"/>
    <property type="evidence" value="ECO:0007669"/>
    <property type="project" value="TreeGrafter"/>
</dbReference>
<dbReference type="PANTHER" id="PTHR30336">
    <property type="entry name" value="INNER MEMBRANE PROTEIN, PROBABLE PERMEASE"/>
    <property type="match status" value="1"/>
</dbReference>
<dbReference type="Proteomes" id="UP000034681">
    <property type="component" value="Unassembled WGS sequence"/>
</dbReference>
<keyword evidence="1" id="KW-0812">Transmembrane</keyword>
<dbReference type="eggNOG" id="COG1434">
    <property type="taxonomic scope" value="Bacteria"/>
</dbReference>
<dbReference type="OrthoDB" id="9782395at2"/>
<keyword evidence="1" id="KW-0472">Membrane</keyword>
<protein>
    <recommendedName>
        <fullName evidence="2">DUF218 domain-containing protein</fullName>
    </recommendedName>
</protein>
<dbReference type="CDD" id="cd06259">
    <property type="entry name" value="YdcF-like"/>
    <property type="match status" value="1"/>
</dbReference>
<evidence type="ECO:0000259" key="2">
    <source>
        <dbReference type="Pfam" id="PF02698"/>
    </source>
</evidence>
<evidence type="ECO:0000256" key="1">
    <source>
        <dbReference type="SAM" id="Phobius"/>
    </source>
</evidence>
<dbReference type="PANTHER" id="PTHR30336:SF4">
    <property type="entry name" value="ENVELOPE BIOGENESIS FACTOR ELYC"/>
    <property type="match status" value="1"/>
</dbReference>
<keyword evidence="4" id="KW-1185">Reference proteome</keyword>
<proteinExistence type="predicted"/>
<sequence>MFFFLSKLLPLFIYPLGLVCALMVVAAVVLRRWPSVGRGCLILGVIVLWSTSTPWAVDQVVGGLERQYQDWASLETLPQAEAIVILGGATAGAMAPRVYPEVLESGDRLLHGARLYQAQKAPLVILSGGRVQWQVQTDPDSVPNSVPNSVLPPIASEAEDMATLLQGFGVPGSALVLEPQSLNTYQNALYTAEILRERQLNTILLVTSAIHMPRALAIFRKQGLTVSPAPTDFLVEVPATLGFSWKEAVVNLLPDAGNQEKVSRGLKERLGLWVYGWRGWL</sequence>
<dbReference type="Pfam" id="PF02698">
    <property type="entry name" value="DUF218"/>
    <property type="match status" value="1"/>
</dbReference>